<dbReference type="AlphaFoldDB" id="A0A8J8Y566"/>
<accession>A0A8J8Y566</accession>
<dbReference type="Proteomes" id="UP000007752">
    <property type="component" value="Chromosome 1"/>
</dbReference>
<proteinExistence type="predicted"/>
<dbReference type="PANTHER" id="PTHR33784">
    <property type="entry name" value="OS05G0482100 PROTEIN"/>
    <property type="match status" value="1"/>
</dbReference>
<dbReference type="SMR" id="A0A8J8Y566"/>
<protein>
    <recommendedName>
        <fullName evidence="1">At2g35280-like TPR domain-containing protein</fullName>
    </recommendedName>
</protein>
<gene>
    <name evidence="2" type="ORF">OsJ_00330</name>
</gene>
<reference evidence="2" key="1">
    <citation type="journal article" date="2005" name="PLoS Biol.">
        <title>The genomes of Oryza sativa: a history of duplications.</title>
        <authorList>
            <person name="Yu J."/>
            <person name="Wang J."/>
            <person name="Lin W."/>
            <person name="Li S."/>
            <person name="Li H."/>
            <person name="Zhou J."/>
            <person name="Ni P."/>
            <person name="Dong W."/>
            <person name="Hu S."/>
            <person name="Zeng C."/>
            <person name="Zhang J."/>
            <person name="Zhang Y."/>
            <person name="Li R."/>
            <person name="Xu Z."/>
            <person name="Li S."/>
            <person name="Li X."/>
            <person name="Zheng H."/>
            <person name="Cong L."/>
            <person name="Lin L."/>
            <person name="Yin J."/>
            <person name="Geng J."/>
            <person name="Li G."/>
            <person name="Shi J."/>
            <person name="Liu J."/>
            <person name="Lv H."/>
            <person name="Li J."/>
            <person name="Wang J."/>
            <person name="Deng Y."/>
            <person name="Ran L."/>
            <person name="Shi X."/>
            <person name="Wang X."/>
            <person name="Wu Q."/>
            <person name="Li C."/>
            <person name="Ren X."/>
            <person name="Wang J."/>
            <person name="Wang X."/>
            <person name="Li D."/>
            <person name="Liu D."/>
            <person name="Zhang X."/>
            <person name="Ji Z."/>
            <person name="Zhao W."/>
            <person name="Sun Y."/>
            <person name="Zhang Z."/>
            <person name="Bao J."/>
            <person name="Han Y."/>
            <person name="Dong L."/>
            <person name="Ji J."/>
            <person name="Chen P."/>
            <person name="Wu S."/>
            <person name="Liu J."/>
            <person name="Xiao Y."/>
            <person name="Bu D."/>
            <person name="Tan J."/>
            <person name="Yang L."/>
            <person name="Ye C."/>
            <person name="Zhang J."/>
            <person name="Xu J."/>
            <person name="Zhou Y."/>
            <person name="Yu Y."/>
            <person name="Zhang B."/>
            <person name="Zhuang S."/>
            <person name="Wei H."/>
            <person name="Liu B."/>
            <person name="Lei M."/>
            <person name="Yu H."/>
            <person name="Li Y."/>
            <person name="Xu H."/>
            <person name="Wei S."/>
            <person name="He X."/>
            <person name="Fang L."/>
            <person name="Zhang Z."/>
            <person name="Zhang Y."/>
            <person name="Huang X."/>
            <person name="Su Z."/>
            <person name="Tong W."/>
            <person name="Li J."/>
            <person name="Tong Z."/>
            <person name="Li S."/>
            <person name="Ye J."/>
            <person name="Wang L."/>
            <person name="Fang L."/>
            <person name="Lei T."/>
            <person name="Chen C."/>
            <person name="Chen H."/>
            <person name="Xu Z."/>
            <person name="Li H."/>
            <person name="Huang H."/>
            <person name="Zhang F."/>
            <person name="Xu H."/>
            <person name="Li N."/>
            <person name="Zhao C."/>
            <person name="Li S."/>
            <person name="Dong L."/>
            <person name="Huang Y."/>
            <person name="Li L."/>
            <person name="Xi Y."/>
            <person name="Qi Q."/>
            <person name="Li W."/>
            <person name="Zhang B."/>
            <person name="Hu W."/>
            <person name="Zhang Y."/>
            <person name="Tian X."/>
            <person name="Jiao Y."/>
            <person name="Liang X."/>
            <person name="Jin J."/>
            <person name="Gao L."/>
            <person name="Zheng W."/>
            <person name="Hao B."/>
            <person name="Liu S."/>
            <person name="Wang W."/>
            <person name="Yuan L."/>
            <person name="Cao M."/>
            <person name="McDermott J."/>
            <person name="Samudrala R."/>
            <person name="Wang J."/>
            <person name="Wong G.K."/>
            <person name="Yang H."/>
        </authorList>
    </citation>
    <scope>NUCLEOTIDE SEQUENCE [LARGE SCALE GENOMIC DNA]</scope>
</reference>
<sequence length="256" mass="28654">MVTTRSMAVREKMMKRKRLSPVPAAMELALYHDNIVHVACLVAATSPEPIADLLSLRATYLQGHARGGQGARRRETCALERLDNMKWVENERYLVAADNPDTCFIIGVTLVFAQQDMAQGLFLLDKAATAGHKTAAYVLGLLLYKSDEARATGKKYISQVEGDGDEAATTDAGNKRTNQECRRCRKIAEDAVQEVMWKVVRRRGQLLVLPEDNHQCTTIGCGLELGWEGYEGFCSDSCRIKHEYSKFFTEVMNYLP</sequence>
<dbReference type="Pfam" id="PF23310">
    <property type="entry name" value="TPR_27"/>
    <property type="match status" value="1"/>
</dbReference>
<dbReference type="PANTHER" id="PTHR33784:SF10">
    <property type="entry name" value="F-BOX PROTEIN"/>
    <property type="match status" value="1"/>
</dbReference>
<name>A0A8J8Y566_ORYSJ</name>
<evidence type="ECO:0000313" key="2">
    <source>
        <dbReference type="EMBL" id="EEE53850.1"/>
    </source>
</evidence>
<dbReference type="InterPro" id="IPR057136">
    <property type="entry name" value="At2g35280_TPR_dom"/>
</dbReference>
<feature type="domain" description="At2g35280-like TPR" evidence="1">
    <location>
        <begin position="96"/>
        <end position="163"/>
    </location>
</feature>
<dbReference type="InterPro" id="IPR040338">
    <property type="entry name" value="At1g67623-like"/>
</dbReference>
<organism evidence="2">
    <name type="scientific">Oryza sativa subsp. japonica</name>
    <name type="common">Rice</name>
    <dbReference type="NCBI Taxonomy" id="39947"/>
    <lineage>
        <taxon>Eukaryota</taxon>
        <taxon>Viridiplantae</taxon>
        <taxon>Streptophyta</taxon>
        <taxon>Embryophyta</taxon>
        <taxon>Tracheophyta</taxon>
        <taxon>Spermatophyta</taxon>
        <taxon>Magnoliopsida</taxon>
        <taxon>Liliopsida</taxon>
        <taxon>Poales</taxon>
        <taxon>Poaceae</taxon>
        <taxon>BOP clade</taxon>
        <taxon>Oryzoideae</taxon>
        <taxon>Oryzeae</taxon>
        <taxon>Oryzinae</taxon>
        <taxon>Oryza</taxon>
        <taxon>Oryza sativa</taxon>
    </lineage>
</organism>
<evidence type="ECO:0000259" key="1">
    <source>
        <dbReference type="Pfam" id="PF23310"/>
    </source>
</evidence>
<dbReference type="EMBL" id="CM000138">
    <property type="protein sequence ID" value="EEE53850.1"/>
    <property type="molecule type" value="Genomic_DNA"/>
</dbReference>
<reference evidence="2" key="2">
    <citation type="submission" date="2008-12" db="EMBL/GenBank/DDBJ databases">
        <title>Improved gene annotation of the rice (Oryza sativa) genomes.</title>
        <authorList>
            <person name="Wang J."/>
            <person name="Li R."/>
            <person name="Fan W."/>
            <person name="Huang Q."/>
            <person name="Zhang J."/>
            <person name="Zhou Y."/>
            <person name="Hu Y."/>
            <person name="Zi S."/>
            <person name="Li J."/>
            <person name="Ni P."/>
            <person name="Zheng H."/>
            <person name="Zhang Y."/>
            <person name="Zhao M."/>
            <person name="Hao Q."/>
            <person name="McDermott J."/>
            <person name="Samudrala R."/>
            <person name="Kristiansen K."/>
            <person name="Wong G.K.-S."/>
        </authorList>
    </citation>
    <scope>NUCLEOTIDE SEQUENCE</scope>
</reference>
<dbReference type="SUPFAM" id="SSF81901">
    <property type="entry name" value="HCP-like"/>
    <property type="match status" value="1"/>
</dbReference>